<name>A0A645JN03_9ZZZZ</name>
<feature type="region of interest" description="Disordered" evidence="1">
    <location>
        <begin position="64"/>
        <end position="97"/>
    </location>
</feature>
<feature type="compositionally biased region" description="Low complexity" evidence="1">
    <location>
        <begin position="68"/>
        <end position="86"/>
    </location>
</feature>
<evidence type="ECO:0000256" key="2">
    <source>
        <dbReference type="SAM" id="Phobius"/>
    </source>
</evidence>
<keyword evidence="2" id="KW-0472">Membrane</keyword>
<comment type="caution">
    <text evidence="3">The sequence shown here is derived from an EMBL/GenBank/DDBJ whole genome shotgun (WGS) entry which is preliminary data.</text>
</comment>
<proteinExistence type="predicted"/>
<evidence type="ECO:0008006" key="4">
    <source>
        <dbReference type="Google" id="ProtNLM"/>
    </source>
</evidence>
<feature type="transmembrane region" description="Helical" evidence="2">
    <location>
        <begin position="26"/>
        <end position="48"/>
    </location>
</feature>
<accession>A0A645JN03</accession>
<protein>
    <recommendedName>
        <fullName evidence="4">Flp/Fap pilin component</fullName>
    </recommendedName>
</protein>
<keyword evidence="2" id="KW-1133">Transmembrane helix</keyword>
<gene>
    <name evidence="3" type="ORF">SDC9_212790</name>
</gene>
<evidence type="ECO:0000256" key="1">
    <source>
        <dbReference type="SAM" id="MobiDB-lite"/>
    </source>
</evidence>
<dbReference type="AlphaFoldDB" id="A0A645JN03"/>
<keyword evidence="2" id="KW-0812">Transmembrane</keyword>
<reference evidence="3" key="1">
    <citation type="submission" date="2019-08" db="EMBL/GenBank/DDBJ databases">
        <authorList>
            <person name="Kucharzyk K."/>
            <person name="Murdoch R.W."/>
            <person name="Higgins S."/>
            <person name="Loffler F."/>
        </authorList>
    </citation>
    <scope>NUCLEOTIDE SEQUENCE</scope>
</reference>
<organism evidence="3">
    <name type="scientific">bioreactor metagenome</name>
    <dbReference type="NCBI Taxonomy" id="1076179"/>
    <lineage>
        <taxon>unclassified sequences</taxon>
        <taxon>metagenomes</taxon>
        <taxon>ecological metagenomes</taxon>
    </lineage>
</organism>
<sequence length="97" mass="10359">MRLNTLKKSRFGRLTRRILGNEKGAVMMEYVIIAVLIAAACVVAVAVFGKTIVGMFDVAGKGASAQHTDAQTTLTTTQTDQGTGATEASKYHDSMHK</sequence>
<evidence type="ECO:0000313" key="3">
    <source>
        <dbReference type="EMBL" id="MPN65011.1"/>
    </source>
</evidence>
<dbReference type="EMBL" id="VSSQ01146724">
    <property type="protein sequence ID" value="MPN65011.1"/>
    <property type="molecule type" value="Genomic_DNA"/>
</dbReference>